<dbReference type="InterPro" id="IPR024534">
    <property type="entry name" value="JetD_C"/>
</dbReference>
<proteinExistence type="predicted"/>
<name>A0ABU8F8D6_9BACI</name>
<feature type="domain" description="Wadjet protein JetD C-terminal" evidence="1">
    <location>
        <begin position="175"/>
        <end position="251"/>
    </location>
</feature>
<evidence type="ECO:0000313" key="2">
    <source>
        <dbReference type="EMBL" id="MEI4770502.1"/>
    </source>
</evidence>
<evidence type="ECO:0000313" key="3">
    <source>
        <dbReference type="Proteomes" id="UP001364890"/>
    </source>
</evidence>
<protein>
    <submittedName>
        <fullName evidence="2">Wadjet anti-phage system protein JetD domain-containing protein</fullName>
    </submittedName>
</protein>
<dbReference type="Proteomes" id="UP001364890">
    <property type="component" value="Unassembled WGS sequence"/>
</dbReference>
<evidence type="ECO:0000259" key="1">
    <source>
        <dbReference type="Pfam" id="PF09983"/>
    </source>
</evidence>
<comment type="caution">
    <text evidence="2">The sequence shown here is derived from an EMBL/GenBank/DDBJ whole genome shotgun (WGS) entry which is preliminary data.</text>
</comment>
<dbReference type="RefSeq" id="WP_336498064.1">
    <property type="nucleotide sequence ID" value="NZ_JBAWSY010000009.1"/>
</dbReference>
<reference evidence="2 3" key="1">
    <citation type="submission" date="2024-01" db="EMBL/GenBank/DDBJ databases">
        <title>Seven novel Bacillus-like species.</title>
        <authorList>
            <person name="Liu G."/>
        </authorList>
    </citation>
    <scope>NUCLEOTIDE SEQUENCE [LARGE SCALE GENOMIC DNA]</scope>
    <source>
        <strain evidence="2 3">FJAT-51614</strain>
    </source>
</reference>
<gene>
    <name evidence="2" type="ORF">WAX74_12730</name>
</gene>
<accession>A0ABU8F8D6</accession>
<keyword evidence="3" id="KW-1185">Reference proteome</keyword>
<dbReference type="Pfam" id="PF09983">
    <property type="entry name" value="JetD_C"/>
    <property type="match status" value="1"/>
</dbReference>
<sequence>MNDKLVQFKKSYITLSELEQLLDKHQSYESFANAVLQLVQAQLIQPVKSAGQTPQMPRLHYKYKVLKHSVKKSLSGVIEPLQLKLHPSISLDTYYRLTPLQLEQDLPFIQKINQFILTYNFPTQPAPAPERSQQLVGDEKWLQYKGGRRVLERLGLWLKMQVVDVKEPLRFAVNPQQLHNSTQFHLIVENKTTYEGLLPALKKTRFSTLIYGAGFEIVGSLNLFDKQLPLPNVRHFFYYFGDLDFAGISIWYLVSKQQFVSLALPFYEVALQDEGKPILTKQLRDDEAVETFLENLPPLMKERCQRLLEKNDYISQEVIAAEKLQRIWQQMSNDLEDG</sequence>
<dbReference type="EMBL" id="JBAWSY010000009">
    <property type="protein sequence ID" value="MEI4770502.1"/>
    <property type="molecule type" value="Genomic_DNA"/>
</dbReference>
<organism evidence="2 3">
    <name type="scientific">Psychrobacillus mangrovi</name>
    <dbReference type="NCBI Taxonomy" id="3117745"/>
    <lineage>
        <taxon>Bacteria</taxon>
        <taxon>Bacillati</taxon>
        <taxon>Bacillota</taxon>
        <taxon>Bacilli</taxon>
        <taxon>Bacillales</taxon>
        <taxon>Bacillaceae</taxon>
        <taxon>Psychrobacillus</taxon>
    </lineage>
</organism>